<dbReference type="EMBL" id="JBHYTS010000106">
    <property type="protein sequence ID" value="MFE1755716.1"/>
    <property type="molecule type" value="Genomic_DNA"/>
</dbReference>
<dbReference type="InterPro" id="IPR026367">
    <property type="entry name" value="FxsC_C"/>
</dbReference>
<dbReference type="Proteomes" id="UP001599756">
    <property type="component" value="Unassembled WGS sequence"/>
</dbReference>
<evidence type="ECO:0000259" key="2">
    <source>
        <dbReference type="Pfam" id="PF13676"/>
    </source>
</evidence>
<evidence type="ECO:0000313" key="4">
    <source>
        <dbReference type="Proteomes" id="UP001599756"/>
    </source>
</evidence>
<dbReference type="SUPFAM" id="SSF52200">
    <property type="entry name" value="Toll/Interleukin receptor TIR domain"/>
    <property type="match status" value="1"/>
</dbReference>
<comment type="caution">
    <text evidence="3">The sequence shown here is derived from an EMBL/GenBank/DDBJ whole genome shotgun (WGS) entry which is preliminary data.</text>
</comment>
<protein>
    <submittedName>
        <fullName evidence="3">TIR-like protein FxsC</fullName>
    </submittedName>
</protein>
<dbReference type="InterPro" id="IPR000157">
    <property type="entry name" value="TIR_dom"/>
</dbReference>
<feature type="region of interest" description="Disordered" evidence="1">
    <location>
        <begin position="405"/>
        <end position="435"/>
    </location>
</feature>
<evidence type="ECO:0000313" key="3">
    <source>
        <dbReference type="EMBL" id="MFE1755716.1"/>
    </source>
</evidence>
<dbReference type="InterPro" id="IPR047603">
    <property type="entry name" value="FxsC_N"/>
</dbReference>
<dbReference type="InterPro" id="IPR035897">
    <property type="entry name" value="Toll_tir_struct_dom_sf"/>
</dbReference>
<dbReference type="Pfam" id="PF13676">
    <property type="entry name" value="TIR_2"/>
    <property type="match status" value="1"/>
</dbReference>
<dbReference type="NCBIfam" id="NF040588">
    <property type="entry name" value="FxsC_Nterm"/>
    <property type="match status" value="1"/>
</dbReference>
<keyword evidence="4" id="KW-1185">Reference proteome</keyword>
<organism evidence="3 4">
    <name type="scientific">Streptomyces anandii</name>
    <dbReference type="NCBI Taxonomy" id="285454"/>
    <lineage>
        <taxon>Bacteria</taxon>
        <taxon>Bacillati</taxon>
        <taxon>Actinomycetota</taxon>
        <taxon>Actinomycetes</taxon>
        <taxon>Kitasatosporales</taxon>
        <taxon>Streptomycetaceae</taxon>
        <taxon>Streptomyces</taxon>
    </lineage>
</organism>
<sequence>MSQDADGTDARGRPYFFLSYAHTPSYDAAMDPDLWVHRLFQDLSYHVMAMTDHPAGLPVGFMARQMRLGEHWSERLAEALANCRVFVPLYSPRYFRSDMCGKEWYAFSRRASRKSLLQQGAAAPAIVPALWVPVRHEDLPHAARDVYADHRAFGDDYAAEGLYGLMKLRYLRNEYERAVYQLAKAIVTAAERRPSPAGRPLDLEEVPSAFEPRTGSRRLRIVVAALSTRHELPPGRSPDCYGPSIVDWNPYRAGVWGGDHRPLAEVAAEEVRRLDYLPTIEPLHEAAGEPLTGEQPDGPAVVLLDRWALADAEQRELLARMDQAARPWVSVVVPRDRSDPDDPASGTELQQTLEKTLARTLQRGRSVSRVATSGVPSPDAFADVLPTLIQWAAAQFVRYAPVHPPEGPAVHRPRLRGPVPGITGPAEEAADDRRP</sequence>
<dbReference type="Gene3D" id="3.40.50.10140">
    <property type="entry name" value="Toll/interleukin-1 receptor homology (TIR) domain"/>
    <property type="match status" value="1"/>
</dbReference>
<evidence type="ECO:0000256" key="1">
    <source>
        <dbReference type="SAM" id="MobiDB-lite"/>
    </source>
</evidence>
<name>A0ABW6HGE1_9ACTN</name>
<accession>A0ABW6HGE1</accession>
<dbReference type="RefSeq" id="WP_381798677.1">
    <property type="nucleotide sequence ID" value="NZ_JBHYTS010000106.1"/>
</dbReference>
<proteinExistence type="predicted"/>
<gene>
    <name evidence="3" type="ORF">ACFW88_35145</name>
</gene>
<feature type="domain" description="TIR" evidence="2">
    <location>
        <begin position="17"/>
        <end position="113"/>
    </location>
</feature>
<reference evidence="3 4" key="1">
    <citation type="submission" date="2024-09" db="EMBL/GenBank/DDBJ databases">
        <title>The Natural Products Discovery Center: Release of the First 8490 Sequenced Strains for Exploring Actinobacteria Biosynthetic Diversity.</title>
        <authorList>
            <person name="Kalkreuter E."/>
            <person name="Kautsar S.A."/>
            <person name="Yang D."/>
            <person name="Bader C.D."/>
            <person name="Teijaro C.N."/>
            <person name="Fluegel L."/>
            <person name="Davis C.M."/>
            <person name="Simpson J.R."/>
            <person name="Lauterbach L."/>
            <person name="Steele A.D."/>
            <person name="Gui C."/>
            <person name="Meng S."/>
            <person name="Li G."/>
            <person name="Viehrig K."/>
            <person name="Ye F."/>
            <person name="Su P."/>
            <person name="Kiefer A.F."/>
            <person name="Nichols A."/>
            <person name="Cepeda A.J."/>
            <person name="Yan W."/>
            <person name="Fan B."/>
            <person name="Jiang Y."/>
            <person name="Adhikari A."/>
            <person name="Zheng C.-J."/>
            <person name="Schuster L."/>
            <person name="Cowan T.M."/>
            <person name="Smanski M.J."/>
            <person name="Chevrette M.G."/>
            <person name="De Carvalho L.P.S."/>
            <person name="Shen B."/>
        </authorList>
    </citation>
    <scope>NUCLEOTIDE SEQUENCE [LARGE SCALE GENOMIC DNA]</scope>
    <source>
        <strain evidence="3 4">NPDC059500</strain>
    </source>
</reference>
<dbReference type="NCBIfam" id="TIGR04276">
    <property type="entry name" value="FxsC_Cterm"/>
    <property type="match status" value="1"/>
</dbReference>